<dbReference type="SUPFAM" id="SSF160904">
    <property type="entry name" value="Jann2411-like"/>
    <property type="match status" value="1"/>
</dbReference>
<dbReference type="Proteomes" id="UP001589608">
    <property type="component" value="Unassembled WGS sequence"/>
</dbReference>
<dbReference type="InterPro" id="IPR010852">
    <property type="entry name" value="ABATE"/>
</dbReference>
<protein>
    <submittedName>
        <fullName evidence="3">CGNR zinc finger domain-containing protein</fullName>
    </submittedName>
</protein>
<feature type="region of interest" description="Disordered" evidence="1">
    <location>
        <begin position="186"/>
        <end position="223"/>
    </location>
</feature>
<dbReference type="Pfam" id="PF11706">
    <property type="entry name" value="zf-CGNR"/>
    <property type="match status" value="1"/>
</dbReference>
<keyword evidence="4" id="KW-1185">Reference proteome</keyword>
<feature type="compositionally biased region" description="Basic and acidic residues" evidence="1">
    <location>
        <begin position="194"/>
        <end position="209"/>
    </location>
</feature>
<dbReference type="Pfam" id="PF07336">
    <property type="entry name" value="ABATE"/>
    <property type="match status" value="1"/>
</dbReference>
<dbReference type="PANTHER" id="PTHR35525:SF3">
    <property type="entry name" value="BLL6575 PROTEIN"/>
    <property type="match status" value="1"/>
</dbReference>
<name>A0ABV5M9F8_9ACTN</name>
<evidence type="ECO:0000313" key="4">
    <source>
        <dbReference type="Proteomes" id="UP001589608"/>
    </source>
</evidence>
<dbReference type="InterPro" id="IPR023286">
    <property type="entry name" value="ABATE_dom_sf"/>
</dbReference>
<gene>
    <name evidence="3" type="ORF">ACFFTR_20555</name>
</gene>
<proteinExistence type="predicted"/>
<organism evidence="3 4">
    <name type="scientific">Dactylosporangium vinaceum</name>
    <dbReference type="NCBI Taxonomy" id="53362"/>
    <lineage>
        <taxon>Bacteria</taxon>
        <taxon>Bacillati</taxon>
        <taxon>Actinomycetota</taxon>
        <taxon>Actinomycetes</taxon>
        <taxon>Micromonosporales</taxon>
        <taxon>Micromonosporaceae</taxon>
        <taxon>Dactylosporangium</taxon>
    </lineage>
</organism>
<evidence type="ECO:0000313" key="3">
    <source>
        <dbReference type="EMBL" id="MFB9445474.1"/>
    </source>
</evidence>
<evidence type="ECO:0000259" key="2">
    <source>
        <dbReference type="Pfam" id="PF11706"/>
    </source>
</evidence>
<dbReference type="PANTHER" id="PTHR35525">
    <property type="entry name" value="BLL6575 PROTEIN"/>
    <property type="match status" value="1"/>
</dbReference>
<accession>A0ABV5M9F8</accession>
<comment type="caution">
    <text evidence="3">The sequence shown here is derived from an EMBL/GenBank/DDBJ whole genome shotgun (WGS) entry which is preliminary data.</text>
</comment>
<dbReference type="EMBL" id="JBHMCA010000042">
    <property type="protein sequence ID" value="MFB9445474.1"/>
    <property type="molecule type" value="Genomic_DNA"/>
</dbReference>
<evidence type="ECO:0000256" key="1">
    <source>
        <dbReference type="SAM" id="MobiDB-lite"/>
    </source>
</evidence>
<dbReference type="RefSeq" id="WP_246656313.1">
    <property type="nucleotide sequence ID" value="NZ_CP061913.1"/>
</dbReference>
<sequence>MHEFRRRDFVGGRPVIDFVNTVTARNGEPVDWLESYAALQHWAAMSALDLRAAPASGPEAVAELHRCTALREAVHAVLTAVIDAVPVPSDAAATVEFNWREAAEHARLDVATYPFVMRFDRSAGPDHDLTRLRRRLAVDAVDLLTHLPRQRLRRCPGPRCGWLFLDSSKAGRRRWCDMTTCGTHDKNRRRQRTLRSDADEYARPRRVPADGHGATRPRGTKPT</sequence>
<reference evidence="3 4" key="1">
    <citation type="submission" date="2024-09" db="EMBL/GenBank/DDBJ databases">
        <authorList>
            <person name="Sun Q."/>
            <person name="Mori K."/>
        </authorList>
    </citation>
    <scope>NUCLEOTIDE SEQUENCE [LARGE SCALE GENOMIC DNA]</scope>
    <source>
        <strain evidence="3 4">JCM 3307</strain>
    </source>
</reference>
<dbReference type="Gene3D" id="1.10.3300.10">
    <property type="entry name" value="Jann2411-like domain"/>
    <property type="match status" value="1"/>
</dbReference>
<dbReference type="InterPro" id="IPR021005">
    <property type="entry name" value="Znf_CGNR"/>
</dbReference>
<feature type="domain" description="Zinc finger CGNR" evidence="2">
    <location>
        <begin position="151"/>
        <end position="191"/>
    </location>
</feature>